<accession>A0A3G8GXG4</accession>
<keyword evidence="1" id="KW-0472">Membrane</keyword>
<evidence type="ECO:0000313" key="2">
    <source>
        <dbReference type="EMBL" id="AZG12042.1"/>
    </source>
</evidence>
<evidence type="ECO:0000313" key="3">
    <source>
        <dbReference type="Proteomes" id="UP000270411"/>
    </source>
</evidence>
<feature type="transmembrane region" description="Helical" evidence="1">
    <location>
        <begin position="21"/>
        <end position="45"/>
    </location>
</feature>
<feature type="transmembrane region" description="Helical" evidence="1">
    <location>
        <begin position="65"/>
        <end position="85"/>
    </location>
</feature>
<geneLocation type="plasmid" evidence="2">
    <name>unnamed1</name>
</geneLocation>
<keyword evidence="1" id="KW-1133">Transmembrane helix</keyword>
<name>A0A3G8GXG4_9BURK</name>
<organism evidence="2 3">
    <name type="scientific">Cupriavidus pauculus</name>
    <dbReference type="NCBI Taxonomy" id="82633"/>
    <lineage>
        <taxon>Bacteria</taxon>
        <taxon>Pseudomonadati</taxon>
        <taxon>Pseudomonadota</taxon>
        <taxon>Betaproteobacteria</taxon>
        <taxon>Burkholderiales</taxon>
        <taxon>Burkholderiaceae</taxon>
        <taxon>Cupriavidus</taxon>
    </lineage>
</organism>
<keyword evidence="2" id="KW-0614">Plasmid</keyword>
<dbReference type="RefSeq" id="WP_011229299.1">
    <property type="nucleotide sequence ID" value="NZ_CP033968.1"/>
</dbReference>
<keyword evidence="1" id="KW-0812">Transmembrane</keyword>
<sequence>MAETKHHKAWWAPVAHFAAHTVVGTLIFLIIGSVAVGLSLLIRFLETVGIPTFTLQVISFLEHTITIVDAVLYLVYLGITGYRAVKEMLE</sequence>
<dbReference type="KEGG" id="cpau:EHF44_00740"/>
<dbReference type="AlphaFoldDB" id="A0A3G8GXG4"/>
<evidence type="ECO:0000256" key="1">
    <source>
        <dbReference type="SAM" id="Phobius"/>
    </source>
</evidence>
<dbReference type="Proteomes" id="UP000270411">
    <property type="component" value="Plasmid unnamed1"/>
</dbReference>
<proteinExistence type="predicted"/>
<reference evidence="3" key="1">
    <citation type="submission" date="2018-11" db="EMBL/GenBank/DDBJ databases">
        <title>FDA dAtabase for Regulatory Grade micrObial Sequences (FDA-ARGOS): Supporting development and validation of Infectious Disease Dx tests.</title>
        <authorList>
            <person name="Goldberg B."/>
            <person name="Campos J."/>
            <person name="Tallon L."/>
            <person name="Sadzewicz L."/>
            <person name="Zhao X."/>
            <person name="Vavikolanu K."/>
            <person name="Mehta A."/>
            <person name="Aluvathingal J."/>
            <person name="Nadendla S."/>
            <person name="Geyer C."/>
            <person name="Nandy P."/>
            <person name="Yan Y."/>
            <person name="Sichtig H."/>
        </authorList>
    </citation>
    <scope>NUCLEOTIDE SEQUENCE [LARGE SCALE GENOMIC DNA]</scope>
    <source>
        <strain evidence="3">FDAARGOS_614</strain>
        <plasmid evidence="3">unnamed1</plasmid>
    </source>
</reference>
<protein>
    <submittedName>
        <fullName evidence="2">Uncharacterized protein</fullName>
    </submittedName>
</protein>
<gene>
    <name evidence="2" type="ORF">EHF44_00740</name>
</gene>
<dbReference type="OrthoDB" id="6990950at2"/>
<dbReference type="EMBL" id="CP033968">
    <property type="protein sequence ID" value="AZG12042.1"/>
    <property type="molecule type" value="Genomic_DNA"/>
</dbReference>